<feature type="transmembrane region" description="Helical" evidence="1">
    <location>
        <begin position="196"/>
        <end position="214"/>
    </location>
</feature>
<feature type="transmembrane region" description="Helical" evidence="1">
    <location>
        <begin position="145"/>
        <end position="164"/>
    </location>
</feature>
<evidence type="ECO:0000313" key="2">
    <source>
        <dbReference type="EMBL" id="MBW6529906.1"/>
    </source>
</evidence>
<accession>A0ABS7BJV5</accession>
<feature type="transmembrane region" description="Helical" evidence="1">
    <location>
        <begin position="287"/>
        <end position="308"/>
    </location>
</feature>
<evidence type="ECO:0008006" key="4">
    <source>
        <dbReference type="Google" id="ProtNLM"/>
    </source>
</evidence>
<reference evidence="2 3" key="1">
    <citation type="submission" date="2021-07" db="EMBL/GenBank/DDBJ databases">
        <title>Sphingomonas sp.</title>
        <authorList>
            <person name="Feng G."/>
            <person name="Li J."/>
            <person name="Pan M."/>
        </authorList>
    </citation>
    <scope>NUCLEOTIDE SEQUENCE [LARGE SCALE GENOMIC DNA]</scope>
    <source>
        <strain evidence="2 3">RRHST34</strain>
    </source>
</reference>
<gene>
    <name evidence="2" type="ORF">KZ820_04095</name>
</gene>
<feature type="transmembrane region" description="Helical" evidence="1">
    <location>
        <begin position="320"/>
        <end position="340"/>
    </location>
</feature>
<organism evidence="2 3">
    <name type="scientific">Sphingomonas citri</name>
    <dbReference type="NCBI Taxonomy" id="2862499"/>
    <lineage>
        <taxon>Bacteria</taxon>
        <taxon>Pseudomonadati</taxon>
        <taxon>Pseudomonadota</taxon>
        <taxon>Alphaproteobacteria</taxon>
        <taxon>Sphingomonadales</taxon>
        <taxon>Sphingomonadaceae</taxon>
        <taxon>Sphingomonas</taxon>
    </lineage>
</organism>
<dbReference type="EMBL" id="JAHXZN010000001">
    <property type="protein sequence ID" value="MBW6529906.1"/>
    <property type="molecule type" value="Genomic_DNA"/>
</dbReference>
<proteinExistence type="predicted"/>
<evidence type="ECO:0000313" key="3">
    <source>
        <dbReference type="Proteomes" id="UP000759103"/>
    </source>
</evidence>
<keyword evidence="1" id="KW-0812">Transmembrane</keyword>
<evidence type="ECO:0000256" key="1">
    <source>
        <dbReference type="SAM" id="Phobius"/>
    </source>
</evidence>
<comment type="caution">
    <text evidence="2">The sequence shown here is derived from an EMBL/GenBank/DDBJ whole genome shotgun (WGS) entry which is preliminary data.</text>
</comment>
<keyword evidence="1" id="KW-0472">Membrane</keyword>
<feature type="transmembrane region" description="Helical" evidence="1">
    <location>
        <begin position="221"/>
        <end position="240"/>
    </location>
</feature>
<keyword evidence="1" id="KW-1133">Transmembrane helix</keyword>
<dbReference type="RefSeq" id="WP_219747365.1">
    <property type="nucleotide sequence ID" value="NZ_JAHXZN010000001.1"/>
</dbReference>
<feature type="transmembrane region" description="Helical" evidence="1">
    <location>
        <begin position="346"/>
        <end position="365"/>
    </location>
</feature>
<name>A0ABS7BJV5_9SPHN</name>
<sequence>MASVAAAIVPARVGKATRSRALLAAMVAIGLALVGLFGRLMTYPLRHDEQMYLPIATMLARGRLYDDYGFNNLPNLPLLMHAVLRVTGAEQVLLAGRLTIFAGWLVAATAMLLLVRRLTRSWPLGALAALLLLTHPLLLGPAGMLVTNNFLPLAFVLMATYLLIAGADRDVPAPLLVAASGLCLGVAAGFKANYVFALPPFALAALLAPARLPLMTRMRRVTLPFVAGGIIGALPPLIYLTKDPSGFVTHVLGYHSGPHVAYWTANADLDGAKILDLPGKLVLAVKVWLISSAGLIAVALLLAATAAWRLRGYGAARVRWPHRLIVALLVGGLLVSFVPSPAFPQYYAPPVPFAIALAVTLAGRIKGRARAAALLLLLGALLLSAPRLALGWPDAVRSARWTGTVTHDQGQRLAALLRAERRGATIATLAPLYAVEGGLAVPAALATGPLVYRVGDYVPLRQRRHYANWVSPTTIDELLAASPPAAVLVGFEGKLDGPLASFARSRRYRRVTLPWLSDRYGSGTLYLAPAASISS</sequence>
<feature type="transmembrane region" description="Helical" evidence="1">
    <location>
        <begin position="21"/>
        <end position="41"/>
    </location>
</feature>
<dbReference type="Proteomes" id="UP000759103">
    <property type="component" value="Unassembled WGS sequence"/>
</dbReference>
<feature type="transmembrane region" description="Helical" evidence="1">
    <location>
        <begin position="94"/>
        <end position="115"/>
    </location>
</feature>
<feature type="transmembrane region" description="Helical" evidence="1">
    <location>
        <begin position="372"/>
        <end position="392"/>
    </location>
</feature>
<feature type="transmembrane region" description="Helical" evidence="1">
    <location>
        <begin position="122"/>
        <end position="139"/>
    </location>
</feature>
<protein>
    <recommendedName>
        <fullName evidence="4">Glycosyltransferase RgtA/B/C/D-like domain-containing protein</fullName>
    </recommendedName>
</protein>
<feature type="transmembrane region" description="Helical" evidence="1">
    <location>
        <begin position="171"/>
        <end position="190"/>
    </location>
</feature>
<keyword evidence="3" id="KW-1185">Reference proteome</keyword>